<keyword evidence="5 12" id="KW-0378">Hydrolase</keyword>
<dbReference type="NCBIfam" id="TIGR00665">
    <property type="entry name" value="DnaB"/>
    <property type="match status" value="1"/>
</dbReference>
<evidence type="ECO:0000256" key="7">
    <source>
        <dbReference type="ARBA" id="ARBA00022840"/>
    </source>
</evidence>
<evidence type="ECO:0000256" key="6">
    <source>
        <dbReference type="ARBA" id="ARBA00022806"/>
    </source>
</evidence>
<dbReference type="CDD" id="cd00984">
    <property type="entry name" value="DnaB_C"/>
    <property type="match status" value="1"/>
</dbReference>
<keyword evidence="9" id="KW-0413">Isomerase</keyword>
<dbReference type="SMART" id="SM00382">
    <property type="entry name" value="AAA"/>
    <property type="match status" value="1"/>
</dbReference>
<dbReference type="InterPro" id="IPR003593">
    <property type="entry name" value="AAA+_ATPase"/>
</dbReference>
<dbReference type="EMBL" id="MEYS01000001">
    <property type="protein sequence ID" value="OGD34771.1"/>
    <property type="molecule type" value="Genomic_DNA"/>
</dbReference>
<keyword evidence="2 12" id="KW-0639">Primosome</keyword>
<dbReference type="GO" id="GO:0003677">
    <property type="term" value="F:DNA binding"/>
    <property type="evidence" value="ECO:0007669"/>
    <property type="project" value="UniProtKB-UniRule"/>
</dbReference>
<evidence type="ECO:0000256" key="12">
    <source>
        <dbReference type="RuleBase" id="RU362085"/>
    </source>
</evidence>
<keyword evidence="4 12" id="KW-0547">Nucleotide-binding</keyword>
<dbReference type="AlphaFoldDB" id="A0A1F5BVY7"/>
<dbReference type="SUPFAM" id="SSF52540">
    <property type="entry name" value="P-loop containing nucleoside triphosphate hydrolases"/>
    <property type="match status" value="1"/>
</dbReference>
<evidence type="ECO:0000256" key="2">
    <source>
        <dbReference type="ARBA" id="ARBA00022515"/>
    </source>
</evidence>
<dbReference type="InterPro" id="IPR027417">
    <property type="entry name" value="P-loop_NTPase"/>
</dbReference>
<dbReference type="InterPro" id="IPR007694">
    <property type="entry name" value="DNA_helicase_DnaB-like_C"/>
</dbReference>
<sequence length="463" mass="51577">MAQHSSSFPKDKIPPQNSEAEQSVLGALLLDKEAIVRVADVLQPKDFYQKNHRIIYETILHLYEAREPVDLVNMANRLKALGVLEEVGGKGYLTTLVNTVSTPAHVASHAKIVHQKRVLRDLISASYEIAGLGTREDEDTDVLLDEAEQKIFSISQDALSQDFTKIGSALEEAFERIERLHNDKGDIRGVPTGYPGLDNILAGLQRSDLIILAARPSLGKTSLALDIARNIATKAKLPVGIFSLEMSKEQLVDRLIASEARVDLWKLRTGKLSDEGEYNDFMKIRDALSSLSEAPLFIEDSSSPTILQIRTMARRLQAEHGLGLIVVDYLQLIQPRSSYDSPVQAITEISRSLKALAKELNIPVLALSQLSRAVEARTIRKPKLSDLRESGSIEQDADVVMFIYREDRDKENTDRKNIADIIIAKHRNGPLGSVELYFNEQRTSFEPITKQFEDASASIPDVF</sequence>
<dbReference type="InterPro" id="IPR007692">
    <property type="entry name" value="DNA_helicase_DnaB"/>
</dbReference>
<dbReference type="NCBIfam" id="NF004384">
    <property type="entry name" value="PRK05748.1"/>
    <property type="match status" value="1"/>
</dbReference>
<dbReference type="Gene3D" id="1.10.860.10">
    <property type="entry name" value="DNAb Helicase, Chain A"/>
    <property type="match status" value="1"/>
</dbReference>
<dbReference type="InterPro" id="IPR036185">
    <property type="entry name" value="DNA_heli_DnaB-like_N_sf"/>
</dbReference>
<gene>
    <name evidence="14" type="ORF">A2988_04745</name>
</gene>
<protein>
    <recommendedName>
        <fullName evidence="11 12">Replicative DNA helicase</fullName>
        <ecNumber evidence="11 12">5.6.2.3</ecNumber>
    </recommendedName>
</protein>
<dbReference type="STRING" id="1797298.A2988_04745"/>
<keyword evidence="3 12" id="KW-0235">DNA replication</keyword>
<dbReference type="InterPro" id="IPR016136">
    <property type="entry name" value="DNA_helicase_N/primase_C"/>
</dbReference>
<evidence type="ECO:0000256" key="5">
    <source>
        <dbReference type="ARBA" id="ARBA00022801"/>
    </source>
</evidence>
<evidence type="ECO:0000256" key="4">
    <source>
        <dbReference type="ARBA" id="ARBA00022741"/>
    </source>
</evidence>
<name>A0A1F5BVY7_9BACT</name>
<comment type="function">
    <text evidence="12">The main replicative DNA helicase, it participates in initiation and elongation during chromosome replication. Travels ahead of the DNA replisome, separating dsDNA into templates for DNA synthesis. A processive ATP-dependent 5'-3' DNA helicase it has DNA-dependent ATPase activity.</text>
</comment>
<feature type="domain" description="SF4 helicase" evidence="13">
    <location>
        <begin position="183"/>
        <end position="452"/>
    </location>
</feature>
<dbReference type="GO" id="GO:0005829">
    <property type="term" value="C:cytosol"/>
    <property type="evidence" value="ECO:0007669"/>
    <property type="project" value="TreeGrafter"/>
</dbReference>
<dbReference type="Pfam" id="PF03796">
    <property type="entry name" value="DnaB_C"/>
    <property type="match status" value="1"/>
</dbReference>
<dbReference type="GO" id="GO:1990077">
    <property type="term" value="C:primosome complex"/>
    <property type="evidence" value="ECO:0007669"/>
    <property type="project" value="UniProtKB-UniRule"/>
</dbReference>
<dbReference type="PROSITE" id="PS51199">
    <property type="entry name" value="SF4_HELICASE"/>
    <property type="match status" value="1"/>
</dbReference>
<evidence type="ECO:0000313" key="14">
    <source>
        <dbReference type="EMBL" id="OGD34771.1"/>
    </source>
</evidence>
<dbReference type="EC" id="5.6.2.3" evidence="11 12"/>
<evidence type="ECO:0000256" key="1">
    <source>
        <dbReference type="ARBA" id="ARBA00008428"/>
    </source>
</evidence>
<keyword evidence="8 12" id="KW-0238">DNA-binding</keyword>
<evidence type="ECO:0000256" key="10">
    <source>
        <dbReference type="ARBA" id="ARBA00048954"/>
    </source>
</evidence>
<organism evidence="14 15">
    <name type="scientific">Candidatus Azambacteria bacterium RIFCSPLOWO2_01_FULL_46_25</name>
    <dbReference type="NCBI Taxonomy" id="1797298"/>
    <lineage>
        <taxon>Bacteria</taxon>
        <taxon>Candidatus Azamiibacteriota</taxon>
    </lineage>
</organism>
<evidence type="ECO:0000259" key="13">
    <source>
        <dbReference type="PROSITE" id="PS51199"/>
    </source>
</evidence>
<comment type="similarity">
    <text evidence="1 12">Belongs to the helicase family. DnaB subfamily.</text>
</comment>
<dbReference type="Proteomes" id="UP000176650">
    <property type="component" value="Unassembled WGS sequence"/>
</dbReference>
<dbReference type="Pfam" id="PF00772">
    <property type="entry name" value="DnaB"/>
    <property type="match status" value="1"/>
</dbReference>
<comment type="caution">
    <text evidence="14">The sequence shown here is derived from an EMBL/GenBank/DDBJ whole genome shotgun (WGS) entry which is preliminary data.</text>
</comment>
<dbReference type="PANTHER" id="PTHR30153:SF2">
    <property type="entry name" value="REPLICATIVE DNA HELICASE"/>
    <property type="match status" value="1"/>
</dbReference>
<dbReference type="FunFam" id="1.10.860.10:FF:000001">
    <property type="entry name" value="Replicative DNA helicase"/>
    <property type="match status" value="1"/>
</dbReference>
<comment type="catalytic activity">
    <reaction evidence="10 12">
        <text>ATP + H2O = ADP + phosphate + H(+)</text>
        <dbReference type="Rhea" id="RHEA:13065"/>
        <dbReference type="ChEBI" id="CHEBI:15377"/>
        <dbReference type="ChEBI" id="CHEBI:15378"/>
        <dbReference type="ChEBI" id="CHEBI:30616"/>
        <dbReference type="ChEBI" id="CHEBI:43474"/>
        <dbReference type="ChEBI" id="CHEBI:456216"/>
        <dbReference type="EC" id="5.6.2.3"/>
    </reaction>
</comment>
<keyword evidence="7 12" id="KW-0067">ATP-binding</keyword>
<accession>A0A1F5BVY7</accession>
<evidence type="ECO:0000313" key="15">
    <source>
        <dbReference type="Proteomes" id="UP000176650"/>
    </source>
</evidence>
<evidence type="ECO:0000256" key="8">
    <source>
        <dbReference type="ARBA" id="ARBA00023125"/>
    </source>
</evidence>
<reference evidence="14 15" key="1">
    <citation type="journal article" date="2016" name="Nat. Commun.">
        <title>Thousands of microbial genomes shed light on interconnected biogeochemical processes in an aquifer system.</title>
        <authorList>
            <person name="Anantharaman K."/>
            <person name="Brown C.T."/>
            <person name="Hug L.A."/>
            <person name="Sharon I."/>
            <person name="Castelle C.J."/>
            <person name="Probst A.J."/>
            <person name="Thomas B.C."/>
            <person name="Singh A."/>
            <person name="Wilkins M.J."/>
            <person name="Karaoz U."/>
            <person name="Brodie E.L."/>
            <person name="Williams K.H."/>
            <person name="Hubbard S.S."/>
            <person name="Banfield J.F."/>
        </authorList>
    </citation>
    <scope>NUCLEOTIDE SEQUENCE [LARGE SCALE GENOMIC DNA]</scope>
</reference>
<dbReference type="InterPro" id="IPR007693">
    <property type="entry name" value="DNA_helicase_DnaB-like_N"/>
</dbReference>
<evidence type="ECO:0000256" key="3">
    <source>
        <dbReference type="ARBA" id="ARBA00022705"/>
    </source>
</evidence>
<dbReference type="Gene3D" id="3.40.50.300">
    <property type="entry name" value="P-loop containing nucleotide triphosphate hydrolases"/>
    <property type="match status" value="1"/>
</dbReference>
<dbReference type="PANTHER" id="PTHR30153">
    <property type="entry name" value="REPLICATIVE DNA HELICASE DNAB"/>
    <property type="match status" value="1"/>
</dbReference>
<dbReference type="SUPFAM" id="SSF48024">
    <property type="entry name" value="N-terminal domain of DnaB helicase"/>
    <property type="match status" value="1"/>
</dbReference>
<dbReference type="GO" id="GO:0006269">
    <property type="term" value="P:DNA replication, synthesis of primer"/>
    <property type="evidence" value="ECO:0007669"/>
    <property type="project" value="UniProtKB-UniRule"/>
</dbReference>
<dbReference type="FunFam" id="3.40.50.300:FF:000351">
    <property type="entry name" value="Replicative DNA helicase"/>
    <property type="match status" value="1"/>
</dbReference>
<dbReference type="GO" id="GO:0043139">
    <property type="term" value="F:5'-3' DNA helicase activity"/>
    <property type="evidence" value="ECO:0007669"/>
    <property type="project" value="UniProtKB-EC"/>
</dbReference>
<evidence type="ECO:0000256" key="9">
    <source>
        <dbReference type="ARBA" id="ARBA00023235"/>
    </source>
</evidence>
<dbReference type="GO" id="GO:0005524">
    <property type="term" value="F:ATP binding"/>
    <property type="evidence" value="ECO:0007669"/>
    <property type="project" value="UniProtKB-UniRule"/>
</dbReference>
<proteinExistence type="inferred from homology"/>
<dbReference type="GO" id="GO:0016887">
    <property type="term" value="F:ATP hydrolysis activity"/>
    <property type="evidence" value="ECO:0007669"/>
    <property type="project" value="RHEA"/>
</dbReference>
<evidence type="ECO:0000256" key="11">
    <source>
        <dbReference type="NCBIfam" id="TIGR00665"/>
    </source>
</evidence>
<keyword evidence="6 12" id="KW-0347">Helicase</keyword>